<dbReference type="SUPFAM" id="SSF54695">
    <property type="entry name" value="POZ domain"/>
    <property type="match status" value="1"/>
</dbReference>
<dbReference type="InterPro" id="IPR000210">
    <property type="entry name" value="BTB/POZ_dom"/>
</dbReference>
<dbReference type="Gene3D" id="3.30.710.10">
    <property type="entry name" value="Potassium Channel Kv1.1, Chain A"/>
    <property type="match status" value="1"/>
</dbReference>
<evidence type="ECO:0000259" key="1">
    <source>
        <dbReference type="PROSITE" id="PS50097"/>
    </source>
</evidence>
<dbReference type="Pfam" id="PF00651">
    <property type="entry name" value="BTB"/>
    <property type="match status" value="1"/>
</dbReference>
<feature type="domain" description="BTB" evidence="1">
    <location>
        <begin position="221"/>
        <end position="288"/>
    </location>
</feature>
<dbReference type="InterPro" id="IPR011333">
    <property type="entry name" value="SKP1/BTB/POZ_sf"/>
</dbReference>
<dbReference type="VEuPathDB" id="FungiDB:YALI1_A03567g"/>
<dbReference type="Proteomes" id="UP000256601">
    <property type="component" value="Unassembled WGS sequence"/>
</dbReference>
<evidence type="ECO:0000313" key="2">
    <source>
        <dbReference type="EMBL" id="RDW23761.1"/>
    </source>
</evidence>
<dbReference type="SMART" id="SM00225">
    <property type="entry name" value="BTB"/>
    <property type="match status" value="1"/>
</dbReference>
<dbReference type="PANTHER" id="PTHR24413">
    <property type="entry name" value="SPECKLE-TYPE POZ PROTEIN"/>
    <property type="match status" value="1"/>
</dbReference>
<name>A0A371C0A8_YARLL</name>
<proteinExistence type="predicted"/>
<sequence length="380" mass="43817">MNPLPFGAVCRLFRCDVILRLIGTTRRRPIQLARQLGLNEISRSRQHFSSSCQHLSHMTTMKAKRNLLEGAITKMTLEEYDEYVNDNLCTQCYLQDFGRFDFVFNGLPETSTCQQEVFLYYYDQKLKQRHASNKAVFWAPWTTTLDSVSVAIDINQFLIYNRTTGSKNHLISYDGWVTFKSISLDANIWILLASQSSIFDVPTCTSVQRKGLACLRQSGNGDFCIKSEDGHTINVLKAVMEANWPFFKAMVESGMREIKKNQLELPLPHSTVEMMVRYLYGQELELQVKEATRLVEAAQMYLLPELLEISLKFIESEDTDIGQTIQVWKMGKKTGNLRMVFWAMVRIKELKVDTDVLYDLDKEDLISLFQMMTLGTDPKK</sequence>
<gene>
    <name evidence="2" type="ORF">B0I71DRAFT_168511</name>
</gene>
<dbReference type="PROSITE" id="PS50097">
    <property type="entry name" value="BTB"/>
    <property type="match status" value="1"/>
</dbReference>
<evidence type="ECO:0000313" key="3">
    <source>
        <dbReference type="Proteomes" id="UP000256601"/>
    </source>
</evidence>
<dbReference type="AlphaFoldDB" id="A0A371C0A8"/>
<dbReference type="CDD" id="cd18186">
    <property type="entry name" value="BTB_POZ_ZBTB_KLHL-like"/>
    <property type="match status" value="1"/>
</dbReference>
<protein>
    <recommendedName>
        <fullName evidence="1">BTB domain-containing protein</fullName>
    </recommendedName>
</protein>
<organism evidence="2 3">
    <name type="scientific">Yarrowia lipolytica</name>
    <name type="common">Candida lipolytica</name>
    <dbReference type="NCBI Taxonomy" id="4952"/>
    <lineage>
        <taxon>Eukaryota</taxon>
        <taxon>Fungi</taxon>
        <taxon>Dikarya</taxon>
        <taxon>Ascomycota</taxon>
        <taxon>Saccharomycotina</taxon>
        <taxon>Dipodascomycetes</taxon>
        <taxon>Dipodascales</taxon>
        <taxon>Dipodascales incertae sedis</taxon>
        <taxon>Yarrowia</taxon>
    </lineage>
</organism>
<dbReference type="EMBL" id="KZ859066">
    <property type="protein sequence ID" value="RDW23761.1"/>
    <property type="molecule type" value="Genomic_DNA"/>
</dbReference>
<dbReference type="VEuPathDB" id="FungiDB:YALI0_A03201g"/>
<reference evidence="2 3" key="1">
    <citation type="submission" date="2018-07" db="EMBL/GenBank/DDBJ databases">
        <title>Draft Genome Assemblies for Five Robust Yarrowia lipolytica Strains Exhibiting High Lipid Production and Pentose Sugar Utilization and Sugar Alcohol Secretion from Undetoxified Lignocellulosic Biomass Hydrolysates.</title>
        <authorList>
            <consortium name="DOE Joint Genome Institute"/>
            <person name="Walker C."/>
            <person name="Ryu S."/>
            <person name="Na H."/>
            <person name="Zane M."/>
            <person name="LaButti K."/>
            <person name="Lipzen A."/>
            <person name="Haridas S."/>
            <person name="Barry K."/>
            <person name="Grigoriev I.V."/>
            <person name="Quarterman J."/>
            <person name="Slininger P."/>
            <person name="Dien B."/>
            <person name="Trinh C.T."/>
        </authorList>
    </citation>
    <scope>NUCLEOTIDE SEQUENCE [LARGE SCALE GENOMIC DNA]</scope>
    <source>
        <strain evidence="2 3">YB392</strain>
    </source>
</reference>
<accession>A0A371C0A8</accession>